<name>A0A4S3B6T3_9ENTE</name>
<comment type="caution">
    <text evidence="2">The sequence shown here is derived from an EMBL/GenBank/DDBJ whole genome shotgun (WGS) entry which is preliminary data.</text>
</comment>
<reference evidence="2 3" key="1">
    <citation type="submission" date="2019-01" db="EMBL/GenBank/DDBJ databases">
        <title>Vagococcus silagei sp. nov. isolated from brewer's grain.</title>
        <authorList>
            <person name="Guu J.-R."/>
        </authorList>
    </citation>
    <scope>NUCLEOTIDE SEQUENCE [LARGE SCALE GENOMIC DNA]</scope>
    <source>
        <strain evidence="2 3">2B-2</strain>
    </source>
</reference>
<feature type="transmembrane region" description="Helical" evidence="1">
    <location>
        <begin position="37"/>
        <end position="58"/>
    </location>
</feature>
<accession>A0A4S3B6T3</accession>
<dbReference type="Proteomes" id="UP000310506">
    <property type="component" value="Unassembled WGS sequence"/>
</dbReference>
<keyword evidence="1" id="KW-0812">Transmembrane</keyword>
<proteinExistence type="predicted"/>
<feature type="transmembrane region" description="Helical" evidence="1">
    <location>
        <begin position="70"/>
        <end position="94"/>
    </location>
</feature>
<protein>
    <submittedName>
        <fullName evidence="2">Uncharacterized protein</fullName>
    </submittedName>
</protein>
<keyword evidence="1" id="KW-0472">Membrane</keyword>
<evidence type="ECO:0000256" key="1">
    <source>
        <dbReference type="SAM" id="Phobius"/>
    </source>
</evidence>
<evidence type="ECO:0000313" key="3">
    <source>
        <dbReference type="Proteomes" id="UP000310506"/>
    </source>
</evidence>
<keyword evidence="1" id="KW-1133">Transmembrane helix</keyword>
<dbReference type="RefSeq" id="WP_136136128.1">
    <property type="nucleotide sequence ID" value="NZ_SDGV01000004.1"/>
</dbReference>
<dbReference type="EMBL" id="SDGV01000004">
    <property type="protein sequence ID" value="THB62127.1"/>
    <property type="molecule type" value="Genomic_DNA"/>
</dbReference>
<sequence>MKKIMFVPPLLTSLGLVLFIFLNQANGYKNLSMAQWILIFSLLIINILSSILLAKVGVNFEHPEKTQTKSILYIGTLTVVGLLLLALVPILFAMNI</sequence>
<keyword evidence="3" id="KW-1185">Reference proteome</keyword>
<organism evidence="2 3">
    <name type="scientific">Vagococcus silagei</name>
    <dbReference type="NCBI Taxonomy" id="2508885"/>
    <lineage>
        <taxon>Bacteria</taxon>
        <taxon>Bacillati</taxon>
        <taxon>Bacillota</taxon>
        <taxon>Bacilli</taxon>
        <taxon>Lactobacillales</taxon>
        <taxon>Enterococcaceae</taxon>
        <taxon>Vagococcus</taxon>
    </lineage>
</organism>
<dbReference type="AlphaFoldDB" id="A0A4S3B6T3"/>
<gene>
    <name evidence="2" type="ORF">ESZ54_02665</name>
</gene>
<evidence type="ECO:0000313" key="2">
    <source>
        <dbReference type="EMBL" id="THB62127.1"/>
    </source>
</evidence>